<proteinExistence type="predicted"/>
<comment type="caution">
    <text evidence="2">The sequence shown here is derived from an EMBL/GenBank/DDBJ whole genome shotgun (WGS) entry which is preliminary data.</text>
</comment>
<accession>A0A8H5GLT0</accession>
<dbReference type="Proteomes" id="UP000559256">
    <property type="component" value="Unassembled WGS sequence"/>
</dbReference>
<dbReference type="AlphaFoldDB" id="A0A8H5GLT0"/>
<sequence>MSQNTSAVTIVLDDTDFDVDGTNCFILNGTSGVETLRDAFNGTLVVSKTGCFISHHLDEGTRLDFYGYTPPLDTSQTFNFSEGGSAVRFFPPITFYGPNIGGLWFTTLGVSESSIFSIDLQFNGPLLVFDYALLTVAEFTELRNQTILVDDENVEEIQWQGKWQERKNYTLFFDAQLPTTNSSSFSTSRAVPSRPHGNGTHDSNTAGDSFIFQFQGTSILVAGVSPYDHSIESESEHDLDLDPAQSAFHISLNFTLDGNSTEVIITNGNLDNPGTPHFPYFRADSLTEGNHTLYMTVNDVSGNTSVVIDYLTYRASFDTLLDKPVFPTIAASPSPSPSPTPSSTPSPTPNSNTLNKGAIAGGTVGGIVLLALLVVPPPNTRAMSNLEIEPFLLPSPVENPSSRKGVVSPSTGSQPAATSLTTKSQQESNQHHSSQNLTSSASEQHSELRRQRDELTETVENLESERANSPSQNFATQEQIGQMQARIDMLTREMSRYMAPPAYD</sequence>
<keyword evidence="3" id="KW-1185">Reference proteome</keyword>
<name>A0A8H5GLT0_9AGAR</name>
<protein>
    <submittedName>
        <fullName evidence="2">Uncharacterized protein</fullName>
    </submittedName>
</protein>
<evidence type="ECO:0000313" key="3">
    <source>
        <dbReference type="Proteomes" id="UP000559256"/>
    </source>
</evidence>
<organism evidence="2 3">
    <name type="scientific">Tetrapyrgos nigripes</name>
    <dbReference type="NCBI Taxonomy" id="182062"/>
    <lineage>
        <taxon>Eukaryota</taxon>
        <taxon>Fungi</taxon>
        <taxon>Dikarya</taxon>
        <taxon>Basidiomycota</taxon>
        <taxon>Agaricomycotina</taxon>
        <taxon>Agaricomycetes</taxon>
        <taxon>Agaricomycetidae</taxon>
        <taxon>Agaricales</taxon>
        <taxon>Marasmiineae</taxon>
        <taxon>Marasmiaceae</taxon>
        <taxon>Tetrapyrgos</taxon>
    </lineage>
</organism>
<dbReference type="Gene3D" id="2.60.120.260">
    <property type="entry name" value="Galactose-binding domain-like"/>
    <property type="match status" value="1"/>
</dbReference>
<gene>
    <name evidence="2" type="ORF">D9758_003759</name>
</gene>
<feature type="compositionally biased region" description="Polar residues" evidence="1">
    <location>
        <begin position="398"/>
        <end position="423"/>
    </location>
</feature>
<feature type="region of interest" description="Disordered" evidence="1">
    <location>
        <begin position="460"/>
        <end position="479"/>
    </location>
</feature>
<dbReference type="EMBL" id="JAACJM010000019">
    <property type="protein sequence ID" value="KAF5367384.1"/>
    <property type="molecule type" value="Genomic_DNA"/>
</dbReference>
<evidence type="ECO:0000313" key="2">
    <source>
        <dbReference type="EMBL" id="KAF5367384.1"/>
    </source>
</evidence>
<dbReference type="OrthoDB" id="2756615at2759"/>
<feature type="compositionally biased region" description="Polar residues" evidence="1">
    <location>
        <begin position="180"/>
        <end position="190"/>
    </location>
</feature>
<feature type="region of interest" description="Disordered" evidence="1">
    <location>
        <begin position="180"/>
        <end position="202"/>
    </location>
</feature>
<reference evidence="2 3" key="1">
    <citation type="journal article" date="2020" name="ISME J.">
        <title>Uncovering the hidden diversity of litter-decomposition mechanisms in mushroom-forming fungi.</title>
        <authorList>
            <person name="Floudas D."/>
            <person name="Bentzer J."/>
            <person name="Ahren D."/>
            <person name="Johansson T."/>
            <person name="Persson P."/>
            <person name="Tunlid A."/>
        </authorList>
    </citation>
    <scope>NUCLEOTIDE SEQUENCE [LARGE SCALE GENOMIC DNA]</scope>
    <source>
        <strain evidence="2 3">CBS 291.85</strain>
    </source>
</reference>
<feature type="compositionally biased region" description="Polar residues" evidence="1">
    <location>
        <begin position="467"/>
        <end position="479"/>
    </location>
</feature>
<feature type="region of interest" description="Disordered" evidence="1">
    <location>
        <begin position="330"/>
        <end position="357"/>
    </location>
</feature>
<feature type="compositionally biased region" description="Low complexity" evidence="1">
    <location>
        <begin position="424"/>
        <end position="436"/>
    </location>
</feature>
<feature type="region of interest" description="Disordered" evidence="1">
    <location>
        <begin position="395"/>
        <end position="452"/>
    </location>
</feature>
<evidence type="ECO:0000256" key="1">
    <source>
        <dbReference type="SAM" id="MobiDB-lite"/>
    </source>
</evidence>
<feature type="compositionally biased region" description="Pro residues" evidence="1">
    <location>
        <begin position="334"/>
        <end position="348"/>
    </location>
</feature>